<dbReference type="EMBL" id="CP013470">
    <property type="protein sequence ID" value="ALR88391.1"/>
    <property type="molecule type" value="Genomic_DNA"/>
</dbReference>
<keyword evidence="1" id="KW-0472">Membrane</keyword>
<evidence type="ECO:0000313" key="2">
    <source>
        <dbReference type="EMBL" id="ALR88391.1"/>
    </source>
</evidence>
<gene>
    <name evidence="2" type="ORF">DB34_14640</name>
</gene>
<feature type="transmembrane region" description="Helical" evidence="1">
    <location>
        <begin position="125"/>
        <end position="144"/>
    </location>
</feature>
<protein>
    <submittedName>
        <fullName evidence="2">Uncharacterized protein</fullName>
    </submittedName>
</protein>
<sequence>MSEHDNSSQASQKKGVIKTTAKLAKHVTGSPSDAVGWRQISGNFNVIRLLWTILKLSAKPEPHKDEGKVPNPPSLQDDDYELIEDARNDIVGKKPLPAIRGAIPYRYLTDDDLYNVIRKRQRETFFRALCAGLLTIVLFIMWSTEMIFFPWTSSRLLSSVAFLPFLALLGSVSLWNCSVNWQLRTRQIATFREFLDRADSLLPRLP</sequence>
<feature type="transmembrane region" description="Helical" evidence="1">
    <location>
        <begin position="156"/>
        <end position="177"/>
    </location>
</feature>
<evidence type="ECO:0000256" key="1">
    <source>
        <dbReference type="SAM" id="Phobius"/>
    </source>
</evidence>
<reference evidence="2" key="1">
    <citation type="submission" date="2015-11" db="EMBL/GenBank/DDBJ databases">
        <title>Plasmid sequences of Acetobacter pasteurianus Ab3.</title>
        <authorList>
            <person name="Xia K."/>
            <person name="Li Y."/>
        </authorList>
    </citation>
    <scope>NUCLEOTIDE SEQUENCE</scope>
    <source>
        <strain evidence="2">Ab3</strain>
        <plasmid evidence="2">ApAb3p2</plasmid>
    </source>
</reference>
<accession>A0A0S3JPQ8</accession>
<geneLocation type="plasmid" evidence="2">
    <name>ApAb3p2</name>
</geneLocation>
<organism evidence="2">
    <name type="scientific">Acetobacter pasteurianus</name>
    <name type="common">Acetobacter turbidans</name>
    <dbReference type="NCBI Taxonomy" id="438"/>
    <lineage>
        <taxon>Bacteria</taxon>
        <taxon>Pseudomonadati</taxon>
        <taxon>Pseudomonadota</taxon>
        <taxon>Alphaproteobacteria</taxon>
        <taxon>Acetobacterales</taxon>
        <taxon>Acetobacteraceae</taxon>
        <taxon>Acetobacter</taxon>
    </lineage>
</organism>
<keyword evidence="1" id="KW-0812">Transmembrane</keyword>
<keyword evidence="2" id="KW-0614">Plasmid</keyword>
<dbReference type="RefSeq" id="WP_124306935.1">
    <property type="nucleotide sequence ID" value="NZ_CP013470.1"/>
</dbReference>
<dbReference type="AlphaFoldDB" id="A0A0S3JPQ8"/>
<proteinExistence type="predicted"/>
<name>A0A0S3JPQ8_ACEPA</name>
<keyword evidence="1" id="KW-1133">Transmembrane helix</keyword>